<evidence type="ECO:0000256" key="9">
    <source>
        <dbReference type="ARBA" id="ARBA00034808"/>
    </source>
</evidence>
<dbReference type="SMART" id="SM00490">
    <property type="entry name" value="HELICc"/>
    <property type="match status" value="1"/>
</dbReference>
<dbReference type="GO" id="GO:0006281">
    <property type="term" value="P:DNA repair"/>
    <property type="evidence" value="ECO:0007669"/>
    <property type="project" value="TreeGrafter"/>
</dbReference>
<evidence type="ECO:0000313" key="13">
    <source>
        <dbReference type="Proteomes" id="UP000294743"/>
    </source>
</evidence>
<dbReference type="GO" id="GO:0009378">
    <property type="term" value="F:four-way junction helicase activity"/>
    <property type="evidence" value="ECO:0007669"/>
    <property type="project" value="TreeGrafter"/>
</dbReference>
<dbReference type="PANTHER" id="PTHR13710:SF105">
    <property type="entry name" value="ATP-DEPENDENT DNA HELICASE Q1"/>
    <property type="match status" value="1"/>
</dbReference>
<dbReference type="GO" id="GO:0043590">
    <property type="term" value="C:bacterial nucleoid"/>
    <property type="evidence" value="ECO:0007669"/>
    <property type="project" value="TreeGrafter"/>
</dbReference>
<dbReference type="EC" id="5.6.2.4" evidence="9"/>
<dbReference type="PROSITE" id="PS51192">
    <property type="entry name" value="HELICASE_ATP_BIND_1"/>
    <property type="match status" value="1"/>
</dbReference>
<dbReference type="AlphaFoldDB" id="A0A4R7ZGU3"/>
<dbReference type="Pfam" id="PF00270">
    <property type="entry name" value="DEAD"/>
    <property type="match status" value="1"/>
</dbReference>
<evidence type="ECO:0000256" key="6">
    <source>
        <dbReference type="ARBA" id="ARBA00023125"/>
    </source>
</evidence>
<evidence type="ECO:0000256" key="7">
    <source>
        <dbReference type="ARBA" id="ARBA00023235"/>
    </source>
</evidence>
<feature type="domain" description="Helicase C-terminal" evidence="11">
    <location>
        <begin position="224"/>
        <end position="377"/>
    </location>
</feature>
<dbReference type="Proteomes" id="UP000294743">
    <property type="component" value="Unassembled WGS sequence"/>
</dbReference>
<keyword evidence="4 12" id="KW-0347">Helicase</keyword>
<dbReference type="InterPro" id="IPR029057">
    <property type="entry name" value="PRTase-like"/>
</dbReference>
<evidence type="ECO:0000256" key="8">
    <source>
        <dbReference type="ARBA" id="ARBA00034617"/>
    </source>
</evidence>
<dbReference type="Pfam" id="PF00271">
    <property type="entry name" value="Helicase_C"/>
    <property type="match status" value="1"/>
</dbReference>
<dbReference type="InterPro" id="IPR004589">
    <property type="entry name" value="DNA_helicase_ATP-dep_RecQ"/>
</dbReference>
<comment type="catalytic activity">
    <reaction evidence="8">
        <text>Couples ATP hydrolysis with the unwinding of duplex DNA by translocating in the 3'-5' direction.</text>
        <dbReference type="EC" id="5.6.2.4"/>
    </reaction>
</comment>
<gene>
    <name evidence="12" type="ORF">EDD63_12422</name>
</gene>
<organism evidence="12 13">
    <name type="scientific">Breznakia blatticola</name>
    <dbReference type="NCBI Taxonomy" id="1754012"/>
    <lineage>
        <taxon>Bacteria</taxon>
        <taxon>Bacillati</taxon>
        <taxon>Bacillota</taxon>
        <taxon>Erysipelotrichia</taxon>
        <taxon>Erysipelotrichales</taxon>
        <taxon>Erysipelotrichaceae</taxon>
        <taxon>Breznakia</taxon>
    </lineage>
</organism>
<dbReference type="GO" id="GO:0005524">
    <property type="term" value="F:ATP binding"/>
    <property type="evidence" value="ECO:0007669"/>
    <property type="project" value="UniProtKB-KW"/>
</dbReference>
<dbReference type="InterPro" id="IPR000836">
    <property type="entry name" value="PRTase_dom"/>
</dbReference>
<evidence type="ECO:0000256" key="4">
    <source>
        <dbReference type="ARBA" id="ARBA00022806"/>
    </source>
</evidence>
<feature type="domain" description="Helicase ATP-binding" evidence="10">
    <location>
        <begin position="30"/>
        <end position="201"/>
    </location>
</feature>
<dbReference type="GO" id="GO:0030894">
    <property type="term" value="C:replisome"/>
    <property type="evidence" value="ECO:0007669"/>
    <property type="project" value="TreeGrafter"/>
</dbReference>
<keyword evidence="7" id="KW-0413">Isomerase</keyword>
<dbReference type="SMART" id="SM00487">
    <property type="entry name" value="DEXDc"/>
    <property type="match status" value="1"/>
</dbReference>
<reference evidence="12 13" key="1">
    <citation type="submission" date="2019-03" db="EMBL/GenBank/DDBJ databases">
        <title>Genomic Encyclopedia of Type Strains, Phase IV (KMG-IV): sequencing the most valuable type-strain genomes for metagenomic binning, comparative biology and taxonomic classification.</title>
        <authorList>
            <person name="Goeker M."/>
        </authorList>
    </citation>
    <scope>NUCLEOTIDE SEQUENCE [LARGE SCALE GENOMIC DNA]</scope>
    <source>
        <strain evidence="12 13">DSM 28867</strain>
    </source>
</reference>
<accession>A0A4R7ZGU3</accession>
<dbReference type="PROSITE" id="PS51194">
    <property type="entry name" value="HELICASE_CTER"/>
    <property type="match status" value="1"/>
</dbReference>
<evidence type="ECO:0000256" key="5">
    <source>
        <dbReference type="ARBA" id="ARBA00022840"/>
    </source>
</evidence>
<sequence>MLNNKDRAIQILKSTYGENAEFRDGQLSAIVSVLEKKKTLVVQRTGWGKSIVYFIATKILRERGSGPSIIISPLLSLMKNQIDTAKKIGLNIVTINSDNKNDWDRIYEDLNRYDALIISPERLSNGVFMSNFYNISNIKLFVVDEAHSISDWGHDFRPDYQRIVKLLDNLPVDISILGTTATANNRVINDIKNQLGEDLEIVRGNLIRDNLSIQVNPKQTREERLAWILDNLQDNEKLNKGQGIIYCLTQRDCDNVAEFLNQNDLSVASYHSGLEPNASQRNLELFDQGEIRILVATVKLGMGYDKSDIRFVIHYQLPSNLIAYYQQIGRAGRDGQLAYAILLHGAEDEEILTYFMEETCSKPDLLSEIISYATDGIKYYDLYSRINAKASKVKVGLNYLLVHDYIYKDKSYYRTNLTNHFDKEKERIKQENLNITRKSELKKLKEYLTTSSCSMKFIADELNAPDFAESCGICANCVGHKVMKTDFSLNAYKSASKYMTNRHGKILPRKQWSTGARIPNNEVMQEGWVLSNDYYSEIGQLVKKEKYDDCVFSTKLVNHSVNFLKRRKAVDTINLIVSVPSIRRPNLVTNFSVALANDLNIQYINAVKKNAEGKEQKTLLSSGFQQENIQNTISINKTYIQGKRILLVDDMVDSRWTFTVIASELLKAGATVVYPFALVKTGGN</sequence>
<dbReference type="GO" id="GO:0043138">
    <property type="term" value="F:3'-5' DNA helicase activity"/>
    <property type="evidence" value="ECO:0007669"/>
    <property type="project" value="UniProtKB-EC"/>
</dbReference>
<keyword evidence="3" id="KW-0378">Hydrolase</keyword>
<dbReference type="CDD" id="cd06223">
    <property type="entry name" value="PRTases_typeI"/>
    <property type="match status" value="1"/>
</dbReference>
<evidence type="ECO:0000256" key="3">
    <source>
        <dbReference type="ARBA" id="ARBA00022801"/>
    </source>
</evidence>
<dbReference type="NCBIfam" id="TIGR00614">
    <property type="entry name" value="recQ_fam"/>
    <property type="match status" value="1"/>
</dbReference>
<dbReference type="Gene3D" id="3.40.50.2020">
    <property type="match status" value="1"/>
</dbReference>
<dbReference type="EMBL" id="SODD01000024">
    <property type="protein sequence ID" value="TDW16395.1"/>
    <property type="molecule type" value="Genomic_DNA"/>
</dbReference>
<dbReference type="Gene3D" id="3.40.50.300">
    <property type="entry name" value="P-loop containing nucleotide triphosphate hydrolases"/>
    <property type="match status" value="2"/>
</dbReference>
<dbReference type="InterPro" id="IPR027417">
    <property type="entry name" value="P-loop_NTPase"/>
</dbReference>
<dbReference type="SUPFAM" id="SSF52540">
    <property type="entry name" value="P-loop containing nucleoside triphosphate hydrolases"/>
    <property type="match status" value="1"/>
</dbReference>
<dbReference type="GO" id="GO:0005737">
    <property type="term" value="C:cytoplasm"/>
    <property type="evidence" value="ECO:0007669"/>
    <property type="project" value="TreeGrafter"/>
</dbReference>
<evidence type="ECO:0000259" key="10">
    <source>
        <dbReference type="PROSITE" id="PS51192"/>
    </source>
</evidence>
<dbReference type="PANTHER" id="PTHR13710">
    <property type="entry name" value="DNA HELICASE RECQ FAMILY MEMBER"/>
    <property type="match status" value="1"/>
</dbReference>
<dbReference type="InterPro" id="IPR001650">
    <property type="entry name" value="Helicase_C-like"/>
</dbReference>
<dbReference type="GO" id="GO:0006310">
    <property type="term" value="P:DNA recombination"/>
    <property type="evidence" value="ECO:0007669"/>
    <property type="project" value="InterPro"/>
</dbReference>
<name>A0A4R7ZGU3_9FIRM</name>
<keyword evidence="2" id="KW-0547">Nucleotide-binding</keyword>
<keyword evidence="6" id="KW-0238">DNA-binding</keyword>
<evidence type="ECO:0000259" key="11">
    <source>
        <dbReference type="PROSITE" id="PS51194"/>
    </source>
</evidence>
<dbReference type="SUPFAM" id="SSF53271">
    <property type="entry name" value="PRTase-like"/>
    <property type="match status" value="1"/>
</dbReference>
<evidence type="ECO:0000256" key="2">
    <source>
        <dbReference type="ARBA" id="ARBA00022741"/>
    </source>
</evidence>
<dbReference type="GO" id="GO:0016787">
    <property type="term" value="F:hydrolase activity"/>
    <property type="evidence" value="ECO:0007669"/>
    <property type="project" value="UniProtKB-KW"/>
</dbReference>
<protein>
    <recommendedName>
        <fullName evidence="9">DNA 3'-5' helicase</fullName>
        <ecNumber evidence="9">5.6.2.4</ecNumber>
    </recommendedName>
</protein>
<proteinExistence type="inferred from homology"/>
<keyword evidence="13" id="KW-1185">Reference proteome</keyword>
<dbReference type="GO" id="GO:0003677">
    <property type="term" value="F:DNA binding"/>
    <property type="evidence" value="ECO:0007669"/>
    <property type="project" value="UniProtKB-KW"/>
</dbReference>
<dbReference type="RefSeq" id="WP_208318307.1">
    <property type="nucleotide sequence ID" value="NZ_SODD01000024.1"/>
</dbReference>
<dbReference type="InterPro" id="IPR014001">
    <property type="entry name" value="Helicase_ATP-bd"/>
</dbReference>
<dbReference type="InterPro" id="IPR011545">
    <property type="entry name" value="DEAD/DEAH_box_helicase_dom"/>
</dbReference>
<comment type="caution">
    <text evidence="12">The sequence shown here is derived from an EMBL/GenBank/DDBJ whole genome shotgun (WGS) entry which is preliminary data.</text>
</comment>
<evidence type="ECO:0000256" key="1">
    <source>
        <dbReference type="ARBA" id="ARBA00005446"/>
    </source>
</evidence>
<evidence type="ECO:0000313" key="12">
    <source>
        <dbReference type="EMBL" id="TDW16395.1"/>
    </source>
</evidence>
<keyword evidence="5" id="KW-0067">ATP-binding</keyword>
<comment type="similarity">
    <text evidence="1">Belongs to the helicase family. RecQ subfamily.</text>
</comment>